<evidence type="ECO:0000256" key="2">
    <source>
        <dbReference type="ARBA" id="ARBA00005420"/>
    </source>
</evidence>
<feature type="transmembrane region" description="Helical" evidence="11">
    <location>
        <begin position="205"/>
        <end position="225"/>
    </location>
</feature>
<keyword evidence="8" id="KW-0443">Lipid metabolism</keyword>
<protein>
    <recommendedName>
        <fullName evidence="11">Acyltransferase</fullName>
        <ecNumber evidence="11">2.3.1.-</ecNumber>
    </recommendedName>
</protein>
<name>A0A0G4F7L8_VITBC</name>
<gene>
    <name evidence="12" type="ORF">Vbra_8864</name>
</gene>
<dbReference type="GO" id="GO:0005789">
    <property type="term" value="C:endoplasmic reticulum membrane"/>
    <property type="evidence" value="ECO:0007669"/>
    <property type="project" value="UniProtKB-SubCell"/>
</dbReference>
<proteinExistence type="inferred from homology"/>
<evidence type="ECO:0000313" key="13">
    <source>
        <dbReference type="Proteomes" id="UP000041254"/>
    </source>
</evidence>
<organism evidence="12 13">
    <name type="scientific">Vitrella brassicaformis (strain CCMP3155)</name>
    <dbReference type="NCBI Taxonomy" id="1169540"/>
    <lineage>
        <taxon>Eukaryota</taxon>
        <taxon>Sar</taxon>
        <taxon>Alveolata</taxon>
        <taxon>Colpodellida</taxon>
        <taxon>Vitrellaceae</taxon>
        <taxon>Vitrella</taxon>
    </lineage>
</organism>
<evidence type="ECO:0000256" key="6">
    <source>
        <dbReference type="ARBA" id="ARBA00022824"/>
    </source>
</evidence>
<keyword evidence="13" id="KW-1185">Reference proteome</keyword>
<accession>A0A0G4F7L8</accession>
<evidence type="ECO:0000256" key="3">
    <source>
        <dbReference type="ARBA" id="ARBA00022516"/>
    </source>
</evidence>
<dbReference type="OMA" id="CANASDD"/>
<evidence type="ECO:0000256" key="5">
    <source>
        <dbReference type="ARBA" id="ARBA00022692"/>
    </source>
</evidence>
<dbReference type="Pfam" id="PF03982">
    <property type="entry name" value="DAGAT"/>
    <property type="match status" value="1"/>
</dbReference>
<evidence type="ECO:0000256" key="10">
    <source>
        <dbReference type="ARBA" id="ARBA00023315"/>
    </source>
</evidence>
<evidence type="ECO:0000256" key="4">
    <source>
        <dbReference type="ARBA" id="ARBA00022679"/>
    </source>
</evidence>
<dbReference type="AlphaFoldDB" id="A0A0G4F7L8"/>
<evidence type="ECO:0000256" key="11">
    <source>
        <dbReference type="RuleBase" id="RU367023"/>
    </source>
</evidence>
<keyword evidence="4 11" id="KW-0808">Transferase</keyword>
<dbReference type="PANTHER" id="PTHR12317:SF63">
    <property type="entry name" value="DIACYLGLYCEROL O-ACYLTRANSFERASE 2"/>
    <property type="match status" value="1"/>
</dbReference>
<evidence type="ECO:0000313" key="12">
    <source>
        <dbReference type="EMBL" id="CEM08001.1"/>
    </source>
</evidence>
<keyword evidence="10" id="KW-0012">Acyltransferase</keyword>
<keyword evidence="9 11" id="KW-0472">Membrane</keyword>
<evidence type="ECO:0000256" key="1">
    <source>
        <dbReference type="ARBA" id="ARBA00004477"/>
    </source>
</evidence>
<keyword evidence="5 11" id="KW-0812">Transmembrane</keyword>
<comment type="subcellular location">
    <subcellularLocation>
        <location evidence="1 11">Endoplasmic reticulum membrane</location>
        <topology evidence="1 11">Multi-pass membrane protein</topology>
    </subcellularLocation>
</comment>
<feature type="transmembrane region" description="Helical" evidence="11">
    <location>
        <begin position="123"/>
        <end position="139"/>
    </location>
</feature>
<evidence type="ECO:0000256" key="7">
    <source>
        <dbReference type="ARBA" id="ARBA00022989"/>
    </source>
</evidence>
<dbReference type="PANTHER" id="PTHR12317">
    <property type="entry name" value="DIACYLGLYCEROL O-ACYLTRANSFERASE"/>
    <property type="match status" value="1"/>
</dbReference>
<dbReference type="STRING" id="1169540.A0A0G4F7L8"/>
<dbReference type="EMBL" id="CDMY01000382">
    <property type="protein sequence ID" value="CEM08001.1"/>
    <property type="molecule type" value="Genomic_DNA"/>
</dbReference>
<sequence length="389" mass="43641">MPPQTEDECSTDCSLPTQSLPVEQQAEGDQCKTHKRKYFFTDASKVDLRRLALASGEERRKIIDAASVPMDSCPSPNLTSVTPMPVWEEAAVVILFFCCWFVLAGWPLLALPLWIIYGQWRPLVAWVVTFITLAGFPMKKNGSPVPSPVLISLFRYFSFKVVWTEESRDKAELSPYIGFMVPHGAFPVAGLLSIPLINLTVRGDFIGAAASVVLHFPILNMMKLLGMADVSRASLVHHIKTRRASVGVMADGIAGIFNCWSKEEVLFIKDRKGLAKLAIQLGVPVCPVMAFGNTKCFRVWYDRYGYLERLSRAIRVSVFFLWGRFLLPIPFRQPLVIICAPPVHPGNATETPTQHHIDTVHEQVLGELQSMFEEHKAAYGWAHKQLIFK</sequence>
<dbReference type="Proteomes" id="UP000041254">
    <property type="component" value="Unassembled WGS sequence"/>
</dbReference>
<dbReference type="OrthoDB" id="264532at2759"/>
<dbReference type="EC" id="2.3.1.-" evidence="11"/>
<keyword evidence="3" id="KW-0444">Lipid biosynthesis</keyword>
<feature type="transmembrane region" description="Helical" evidence="11">
    <location>
        <begin position="175"/>
        <end position="199"/>
    </location>
</feature>
<dbReference type="InParanoid" id="A0A0G4F7L8"/>
<dbReference type="InterPro" id="IPR007130">
    <property type="entry name" value="DAGAT"/>
</dbReference>
<dbReference type="VEuPathDB" id="CryptoDB:Vbra_8864"/>
<dbReference type="PhylomeDB" id="A0A0G4F7L8"/>
<keyword evidence="7 11" id="KW-1133">Transmembrane helix</keyword>
<reference evidence="12 13" key="1">
    <citation type="submission" date="2014-11" db="EMBL/GenBank/DDBJ databases">
        <authorList>
            <person name="Zhu J."/>
            <person name="Qi W."/>
            <person name="Song R."/>
        </authorList>
    </citation>
    <scope>NUCLEOTIDE SEQUENCE [LARGE SCALE GENOMIC DNA]</scope>
</reference>
<dbReference type="GO" id="GO:0004144">
    <property type="term" value="F:diacylglycerol O-acyltransferase activity"/>
    <property type="evidence" value="ECO:0007669"/>
    <property type="project" value="TreeGrafter"/>
</dbReference>
<evidence type="ECO:0000256" key="9">
    <source>
        <dbReference type="ARBA" id="ARBA00023136"/>
    </source>
</evidence>
<dbReference type="GO" id="GO:0019432">
    <property type="term" value="P:triglyceride biosynthetic process"/>
    <property type="evidence" value="ECO:0007669"/>
    <property type="project" value="TreeGrafter"/>
</dbReference>
<comment type="similarity">
    <text evidence="2 11">Belongs to the diacylglycerol acyltransferase family.</text>
</comment>
<feature type="transmembrane region" description="Helical" evidence="11">
    <location>
        <begin position="90"/>
        <end position="116"/>
    </location>
</feature>
<keyword evidence="6 11" id="KW-0256">Endoplasmic reticulum</keyword>
<evidence type="ECO:0000256" key="8">
    <source>
        <dbReference type="ARBA" id="ARBA00023098"/>
    </source>
</evidence>